<evidence type="ECO:0000256" key="2">
    <source>
        <dbReference type="SAM" id="SignalP"/>
    </source>
</evidence>
<reference evidence="3" key="1">
    <citation type="submission" date="2023-07" db="EMBL/GenBank/DDBJ databases">
        <title>Black Yeasts Isolated from many extreme environments.</title>
        <authorList>
            <person name="Coleine C."/>
            <person name="Stajich J.E."/>
            <person name="Selbmann L."/>
        </authorList>
    </citation>
    <scope>NUCLEOTIDE SEQUENCE</scope>
    <source>
        <strain evidence="3">CCFEE 5485</strain>
    </source>
</reference>
<organism evidence="3 4">
    <name type="scientific">Recurvomyces mirabilis</name>
    <dbReference type="NCBI Taxonomy" id="574656"/>
    <lineage>
        <taxon>Eukaryota</taxon>
        <taxon>Fungi</taxon>
        <taxon>Dikarya</taxon>
        <taxon>Ascomycota</taxon>
        <taxon>Pezizomycotina</taxon>
        <taxon>Dothideomycetes</taxon>
        <taxon>Dothideomycetidae</taxon>
        <taxon>Mycosphaerellales</taxon>
        <taxon>Teratosphaeriaceae</taxon>
        <taxon>Recurvomyces</taxon>
    </lineage>
</organism>
<dbReference type="InterPro" id="IPR036278">
    <property type="entry name" value="Sialidase_sf"/>
</dbReference>
<dbReference type="EMBL" id="JAUTXT010000002">
    <property type="protein sequence ID" value="KAK3679461.1"/>
    <property type="molecule type" value="Genomic_DNA"/>
</dbReference>
<gene>
    <name evidence="3" type="ORF">LTR78_001022</name>
</gene>
<dbReference type="CDD" id="cd15482">
    <property type="entry name" value="Sialidase_non-viral"/>
    <property type="match status" value="1"/>
</dbReference>
<feature type="signal peptide" evidence="2">
    <location>
        <begin position="1"/>
        <end position="17"/>
    </location>
</feature>
<feature type="chain" id="PRO_5042075598" description="Glycoside hydrolase family 93 protein" evidence="2">
    <location>
        <begin position="18"/>
        <end position="420"/>
    </location>
</feature>
<protein>
    <recommendedName>
        <fullName evidence="5">Glycoside hydrolase family 93 protein</fullName>
    </recommendedName>
</protein>
<comment type="caution">
    <text evidence="3">The sequence shown here is derived from an EMBL/GenBank/DDBJ whole genome shotgun (WGS) entry which is preliminary data.</text>
</comment>
<evidence type="ECO:0000313" key="4">
    <source>
        <dbReference type="Proteomes" id="UP001274830"/>
    </source>
</evidence>
<dbReference type="Gene3D" id="2.120.10.10">
    <property type="match status" value="1"/>
</dbReference>
<name>A0AAE0WX60_9PEZI</name>
<accession>A0AAE0WX60</accession>
<dbReference type="AlphaFoldDB" id="A0AAE0WX60"/>
<proteinExistence type="predicted"/>
<dbReference type="PANTHER" id="PTHR38792">
    <property type="entry name" value="BNR/ASP-BOX REPEAT DOMAIN PROTEIN (AFU_ORTHOLOGUE AFUA_7G06430)-RELATED"/>
    <property type="match status" value="1"/>
</dbReference>
<evidence type="ECO:0008006" key="5">
    <source>
        <dbReference type="Google" id="ProtNLM"/>
    </source>
</evidence>
<sequence length="420" mass="45180">MLSSMLSTALLVAATSAVPHGPPSPPTGPGHNGPPGPPGYGPPPGHPGLPPAPTAPAPPSPTGLQPYGFFVNSTIYATSGSEHSTYPRYTELSLSGHSPPYFPIFESKDGGASWKYISNLTDQVNGLGFAAQPGLTQLTFDIGAYKRGTILGTGNSWGSNSTNIDLYSSTDGARTWQFVSNIARGTRPNTTNGATPIWEPYLLPYDGELVAYYSDQRDSKYGQKLSHQTSTDLKTWGPVVNDVVYDDIYEARPGMTVVAYVPPIDKWVFVHERPIGNSSSYGQHYPVYYKLAKDPRDFRLSPDMPLVVGNKTAPNASPYVVWTPEPKGSKYGTIVVSDADTRSVFTNQLGGDIDAWEEHGTAAGAVYSRAIQILKTKPDHLLIYGGDTYDGQQAGEHIPFSASVFDINDVLKKGANDYSV</sequence>
<evidence type="ECO:0000313" key="3">
    <source>
        <dbReference type="EMBL" id="KAK3679461.1"/>
    </source>
</evidence>
<dbReference type="PANTHER" id="PTHR38792:SF1">
    <property type="entry name" value="BNR_ASP-BOX REPEAT PROTEIN"/>
    <property type="match status" value="1"/>
</dbReference>
<dbReference type="Proteomes" id="UP001274830">
    <property type="component" value="Unassembled WGS sequence"/>
</dbReference>
<keyword evidence="2" id="KW-0732">Signal</keyword>
<evidence type="ECO:0000256" key="1">
    <source>
        <dbReference type="SAM" id="MobiDB-lite"/>
    </source>
</evidence>
<keyword evidence="4" id="KW-1185">Reference proteome</keyword>
<feature type="compositionally biased region" description="Pro residues" evidence="1">
    <location>
        <begin position="20"/>
        <end position="61"/>
    </location>
</feature>
<dbReference type="SUPFAM" id="SSF50939">
    <property type="entry name" value="Sialidases"/>
    <property type="match status" value="1"/>
</dbReference>
<feature type="region of interest" description="Disordered" evidence="1">
    <location>
        <begin position="16"/>
        <end position="63"/>
    </location>
</feature>